<feature type="transmembrane region" description="Helical" evidence="10">
    <location>
        <begin position="327"/>
        <end position="349"/>
    </location>
</feature>
<evidence type="ECO:0000313" key="11">
    <source>
        <dbReference type="EMBL" id="TDT46343.1"/>
    </source>
</evidence>
<feature type="transmembrane region" description="Helical" evidence="10">
    <location>
        <begin position="45"/>
        <end position="71"/>
    </location>
</feature>
<gene>
    <name evidence="11" type="ORF">CLV90_0393</name>
</gene>
<evidence type="ECO:0000256" key="10">
    <source>
        <dbReference type="SAM" id="Phobius"/>
    </source>
</evidence>
<feature type="transmembrane region" description="Helical" evidence="10">
    <location>
        <begin position="175"/>
        <end position="198"/>
    </location>
</feature>
<evidence type="ECO:0000256" key="7">
    <source>
        <dbReference type="ARBA" id="ARBA00023136"/>
    </source>
</evidence>
<dbReference type="InterPro" id="IPR050833">
    <property type="entry name" value="Poly_Biosynth_Transport"/>
</dbReference>
<feature type="transmembrane region" description="Helical" evidence="10">
    <location>
        <begin position="117"/>
        <end position="134"/>
    </location>
</feature>
<feature type="transmembrane region" description="Helical" evidence="10">
    <location>
        <begin position="296"/>
        <end position="315"/>
    </location>
</feature>
<dbReference type="GO" id="GO:0005886">
    <property type="term" value="C:plasma membrane"/>
    <property type="evidence" value="ECO:0007669"/>
    <property type="project" value="UniProtKB-SubCell"/>
</dbReference>
<keyword evidence="5" id="KW-0573">Peptidoglycan synthesis</keyword>
<keyword evidence="7 10" id="KW-0472">Membrane</keyword>
<evidence type="ECO:0000256" key="3">
    <source>
        <dbReference type="ARBA" id="ARBA00022692"/>
    </source>
</evidence>
<comment type="function">
    <text evidence="8">Involved in peptidoglycan biosynthesis. Transports lipid-linked peptidoglycan precursors from the inner to the outer leaflet of the cytoplasmic membrane.</text>
</comment>
<feature type="transmembrane region" description="Helical" evidence="10">
    <location>
        <begin position="381"/>
        <end position="402"/>
    </location>
</feature>
<feature type="transmembrane region" description="Helical" evidence="10">
    <location>
        <begin position="356"/>
        <end position="375"/>
    </location>
</feature>
<feature type="transmembrane region" description="Helical" evidence="10">
    <location>
        <begin position="418"/>
        <end position="438"/>
    </location>
</feature>
<name>A0A4V3ERP8_9FLAO</name>
<feature type="transmembrane region" description="Helical" evidence="10">
    <location>
        <begin position="83"/>
        <end position="105"/>
    </location>
</feature>
<evidence type="ECO:0000256" key="9">
    <source>
        <dbReference type="ARBA" id="ARBA00061532"/>
    </source>
</evidence>
<dbReference type="PANTHER" id="PTHR30250">
    <property type="entry name" value="PST FAMILY PREDICTED COLANIC ACID TRANSPORTER"/>
    <property type="match status" value="1"/>
</dbReference>
<dbReference type="RefSeq" id="WP_166638519.1">
    <property type="nucleotide sequence ID" value="NZ_SOAY01000010.1"/>
</dbReference>
<keyword evidence="3 10" id="KW-0812">Transmembrane</keyword>
<evidence type="ECO:0000256" key="8">
    <source>
        <dbReference type="ARBA" id="ARBA00060041"/>
    </source>
</evidence>
<comment type="caution">
    <text evidence="11">The sequence shown here is derived from an EMBL/GenBank/DDBJ whole genome shotgun (WGS) entry which is preliminary data.</text>
</comment>
<feature type="transmembrane region" description="Helical" evidence="10">
    <location>
        <begin position="210"/>
        <end position="229"/>
    </location>
</feature>
<keyword evidence="2" id="KW-1003">Cell membrane</keyword>
<evidence type="ECO:0000256" key="1">
    <source>
        <dbReference type="ARBA" id="ARBA00004651"/>
    </source>
</evidence>
<dbReference type="PANTHER" id="PTHR30250:SF11">
    <property type="entry name" value="O-ANTIGEN TRANSPORTER-RELATED"/>
    <property type="match status" value="1"/>
</dbReference>
<comment type="subcellular location">
    <subcellularLocation>
        <location evidence="1">Cell membrane</location>
        <topology evidence="1">Multi-pass membrane protein</topology>
    </subcellularLocation>
</comment>
<dbReference type="Pfam" id="PF03023">
    <property type="entry name" value="MurJ"/>
    <property type="match status" value="1"/>
</dbReference>
<accession>A0A4V3ERP8</accession>
<dbReference type="GO" id="GO:0009252">
    <property type="term" value="P:peptidoglycan biosynthetic process"/>
    <property type="evidence" value="ECO:0007669"/>
    <property type="project" value="UniProtKB-KW"/>
</dbReference>
<keyword evidence="6 10" id="KW-1133">Transmembrane helix</keyword>
<evidence type="ECO:0000256" key="6">
    <source>
        <dbReference type="ARBA" id="ARBA00022989"/>
    </source>
</evidence>
<dbReference type="AlphaFoldDB" id="A0A4V3ERP8"/>
<keyword evidence="4" id="KW-0133">Cell shape</keyword>
<evidence type="ECO:0000256" key="5">
    <source>
        <dbReference type="ARBA" id="ARBA00022984"/>
    </source>
</evidence>
<dbReference type="InterPro" id="IPR004268">
    <property type="entry name" value="MurJ"/>
</dbReference>
<feature type="transmembrane region" description="Helical" evidence="10">
    <location>
        <begin position="249"/>
        <end position="275"/>
    </location>
</feature>
<keyword evidence="12" id="KW-1185">Reference proteome</keyword>
<sequence>MKSIRHNTIYLVASNSLQVGLGLVLSIYLARFFEEKEIFGKYQQLFIIINFLVSFSSGIPMGLSYFFGTYLDYTSRIQIYKRFWWSMFFLSLALGGIIFLFNPILADFFKNNYFREYSILFCGLLTLKIINSYYLQYCLTRGKLQFYFFVIITEFILTIVLITAISRFNLQIKDILTGLILISLTKLIVFGSNSLLVFKIKGPIILSKKEFEYILPMIAISMASLLTLYTDKFMISSILNPESFAEYQVGAFSIPFIGIITGSVVTALIPALAKLKSEGNISEIKNQLRNATIKTSLFLVPILIYCIILGPHLITTLYTENYKDSGYIFQIYTASYLLTVIAFSAVMNAIGLQKWVLLNTIINLILNIILNLILIPKYGNFGAVYATLASTYLGYFLPIYLLKKQISVNFLEYFPFRFYFKILLLSTALALIILYLMNHYNLNKWYSFIAAVPFYIIILTFAADKSIFDINKIINRIKKIGGK</sequence>
<comment type="similarity">
    <text evidence="9">Belongs to the MurJ/MviN family.</text>
</comment>
<dbReference type="Proteomes" id="UP000294749">
    <property type="component" value="Unassembled WGS sequence"/>
</dbReference>
<reference evidence="11 12" key="1">
    <citation type="submission" date="2019-03" db="EMBL/GenBank/DDBJ databases">
        <title>Genomic Encyclopedia of Archaeal and Bacterial Type Strains, Phase II (KMG-II): from individual species to whole genera.</title>
        <authorList>
            <person name="Goeker M."/>
        </authorList>
    </citation>
    <scope>NUCLEOTIDE SEQUENCE [LARGE SCALE GENOMIC DNA]</scope>
    <source>
        <strain evidence="11 12">DSM 25233</strain>
    </source>
</reference>
<dbReference type="GO" id="GO:0008360">
    <property type="term" value="P:regulation of cell shape"/>
    <property type="evidence" value="ECO:0007669"/>
    <property type="project" value="UniProtKB-KW"/>
</dbReference>
<feature type="transmembrane region" description="Helical" evidence="10">
    <location>
        <begin position="444"/>
        <end position="463"/>
    </location>
</feature>
<feature type="transmembrane region" description="Helical" evidence="10">
    <location>
        <begin position="12"/>
        <end position="33"/>
    </location>
</feature>
<proteinExistence type="inferred from homology"/>
<feature type="transmembrane region" description="Helical" evidence="10">
    <location>
        <begin position="146"/>
        <end position="169"/>
    </location>
</feature>
<dbReference type="EMBL" id="SOAY01000010">
    <property type="protein sequence ID" value="TDT46343.1"/>
    <property type="molecule type" value="Genomic_DNA"/>
</dbReference>
<evidence type="ECO:0000313" key="12">
    <source>
        <dbReference type="Proteomes" id="UP000294749"/>
    </source>
</evidence>
<evidence type="ECO:0000256" key="2">
    <source>
        <dbReference type="ARBA" id="ARBA00022475"/>
    </source>
</evidence>
<evidence type="ECO:0000256" key="4">
    <source>
        <dbReference type="ARBA" id="ARBA00022960"/>
    </source>
</evidence>
<protein>
    <submittedName>
        <fullName evidence="11">MviN-like protein</fullName>
    </submittedName>
</protein>
<organism evidence="11 12">
    <name type="scientific">Maribacter spongiicola</name>
    <dbReference type="NCBI Taxonomy" id="1206753"/>
    <lineage>
        <taxon>Bacteria</taxon>
        <taxon>Pseudomonadati</taxon>
        <taxon>Bacteroidota</taxon>
        <taxon>Flavobacteriia</taxon>
        <taxon>Flavobacteriales</taxon>
        <taxon>Flavobacteriaceae</taxon>
        <taxon>Maribacter</taxon>
    </lineage>
</organism>